<dbReference type="Pfam" id="PF01554">
    <property type="entry name" value="MatE"/>
    <property type="match status" value="2"/>
</dbReference>
<evidence type="ECO:0000313" key="8">
    <source>
        <dbReference type="EMBL" id="BDZ78695.1"/>
    </source>
</evidence>
<feature type="transmembrane region" description="Helical" evidence="7">
    <location>
        <begin position="346"/>
        <end position="362"/>
    </location>
</feature>
<evidence type="ECO:0000313" key="9">
    <source>
        <dbReference type="Proteomes" id="UP001305815"/>
    </source>
</evidence>
<feature type="transmembrane region" description="Helical" evidence="7">
    <location>
        <begin position="258"/>
        <end position="280"/>
    </location>
</feature>
<dbReference type="PANTHER" id="PTHR43823">
    <property type="entry name" value="SPORULATION PROTEIN YKVU"/>
    <property type="match status" value="1"/>
</dbReference>
<feature type="transmembrane region" description="Helical" evidence="7">
    <location>
        <begin position="7"/>
        <end position="26"/>
    </location>
</feature>
<comment type="subcellular location">
    <subcellularLocation>
        <location evidence="1">Cell membrane</location>
        <topology evidence="1">Multi-pass membrane protein</topology>
    </subcellularLocation>
</comment>
<evidence type="ECO:0000256" key="6">
    <source>
        <dbReference type="ARBA" id="ARBA00023136"/>
    </source>
</evidence>
<gene>
    <name evidence="8" type="ORF">Lac1_28780</name>
</gene>
<proteinExistence type="predicted"/>
<dbReference type="InterPro" id="IPR048279">
    <property type="entry name" value="MdtK-like"/>
</dbReference>
<feature type="transmembrane region" description="Helical" evidence="7">
    <location>
        <begin position="46"/>
        <end position="69"/>
    </location>
</feature>
<dbReference type="EMBL" id="AP027742">
    <property type="protein sequence ID" value="BDZ78695.1"/>
    <property type="molecule type" value="Genomic_DNA"/>
</dbReference>
<evidence type="ECO:0000256" key="3">
    <source>
        <dbReference type="ARBA" id="ARBA00022475"/>
    </source>
</evidence>
<dbReference type="InterPro" id="IPR051327">
    <property type="entry name" value="MATE_MepA_subfamily"/>
</dbReference>
<feature type="transmembrane region" description="Helical" evidence="7">
    <location>
        <begin position="127"/>
        <end position="148"/>
    </location>
</feature>
<keyword evidence="4 7" id="KW-0812">Transmembrane</keyword>
<feature type="transmembrane region" description="Helical" evidence="7">
    <location>
        <begin position="155"/>
        <end position="179"/>
    </location>
</feature>
<organism evidence="8 9">
    <name type="scientific">Claveliimonas bilis</name>
    <dbReference type="NCBI Taxonomy" id="3028070"/>
    <lineage>
        <taxon>Bacteria</taxon>
        <taxon>Bacillati</taxon>
        <taxon>Bacillota</taxon>
        <taxon>Clostridia</taxon>
        <taxon>Lachnospirales</taxon>
        <taxon>Lachnospiraceae</taxon>
        <taxon>Claveliimonas</taxon>
    </lineage>
</organism>
<evidence type="ECO:0000256" key="5">
    <source>
        <dbReference type="ARBA" id="ARBA00022989"/>
    </source>
</evidence>
<reference evidence="9" key="1">
    <citation type="journal article" date="2023" name="Int. J. Syst. Evol. Microbiol.">
        <title>Claveliimonas bilis gen. nov., sp. nov., deoxycholic acid-producing bacteria isolated from human faeces, and reclassification of Sellimonas monacensis Zenner et al. 2021 as Claveliimonas monacensis comb. nov.</title>
        <authorList>
            <person name="Hisatomi A."/>
            <person name="Kastawa N.W.E.P.G."/>
            <person name="Song I."/>
            <person name="Ohkuma M."/>
            <person name="Fukiya S."/>
            <person name="Sakamoto M."/>
        </authorList>
    </citation>
    <scope>NUCLEOTIDE SEQUENCE [LARGE SCALE GENOMIC DNA]</scope>
    <source>
        <strain evidence="9">12BBH14</strain>
    </source>
</reference>
<keyword evidence="5 7" id="KW-1133">Transmembrane helix</keyword>
<dbReference type="Proteomes" id="UP001305815">
    <property type="component" value="Chromosome"/>
</dbReference>
<evidence type="ECO:0000256" key="2">
    <source>
        <dbReference type="ARBA" id="ARBA00022448"/>
    </source>
</evidence>
<feature type="transmembrane region" description="Helical" evidence="7">
    <location>
        <begin position="374"/>
        <end position="397"/>
    </location>
</feature>
<feature type="transmembrane region" description="Helical" evidence="7">
    <location>
        <begin position="226"/>
        <end position="246"/>
    </location>
</feature>
<feature type="transmembrane region" description="Helical" evidence="7">
    <location>
        <begin position="403"/>
        <end position="421"/>
    </location>
</feature>
<evidence type="ECO:0000256" key="1">
    <source>
        <dbReference type="ARBA" id="ARBA00004651"/>
    </source>
</evidence>
<feature type="transmembrane region" description="Helical" evidence="7">
    <location>
        <begin position="89"/>
        <end position="107"/>
    </location>
</feature>
<keyword evidence="2" id="KW-0813">Transport</keyword>
<keyword evidence="6 7" id="KW-0472">Membrane</keyword>
<dbReference type="RefSeq" id="WP_316265763.1">
    <property type="nucleotide sequence ID" value="NZ_AP027742.1"/>
</dbReference>
<sequence length="441" mass="47902">MNRYKVFASYVIPSVLAFALSGVYAIVDGFFVGRSTGDAGLSAINIAFPVVSLMQSLGTGIGMGGSVLWTVKKASGSEEAAGKYVRGTLLLLLLVSVATTAGIYFVTEPILRLFGAEGEILIFGKDYLDVIVVGAAFQIFATGIVPIIRNNGSSLFALVVMVSGFLTNILLDYLMVWVFDMGTKGAALATVLGQLVTTVEAFFYLIYRKLPVIGSLPGFGRMSWNIFRIGIAPFGLTLSPMISLMLINRFSMMHGKEAAVACYACIAYVLSVVQMLMQGVGDGSQPLMSRYYGEGKREEVRKVQNIAYISAVGLALISNAVLFFIRTSLGELFGASESTGRLVADILPVFLVGLIFYAFSRITTSEFYATENNIYSYLCVYAEPVLLLILLFILPGIWGQTGVWWSVVASQILTAFLALILRISEDRCRRRTDAPSRIKTI</sequence>
<keyword evidence="9" id="KW-1185">Reference proteome</keyword>
<dbReference type="PIRSF" id="PIRSF006603">
    <property type="entry name" value="DinF"/>
    <property type="match status" value="1"/>
</dbReference>
<feature type="transmembrane region" description="Helical" evidence="7">
    <location>
        <begin position="185"/>
        <end position="206"/>
    </location>
</feature>
<evidence type="ECO:0000256" key="7">
    <source>
        <dbReference type="SAM" id="Phobius"/>
    </source>
</evidence>
<name>A0ABN6Z0Q0_9FIRM</name>
<keyword evidence="3" id="KW-1003">Cell membrane</keyword>
<evidence type="ECO:0000256" key="4">
    <source>
        <dbReference type="ARBA" id="ARBA00022692"/>
    </source>
</evidence>
<feature type="transmembrane region" description="Helical" evidence="7">
    <location>
        <begin position="306"/>
        <end position="326"/>
    </location>
</feature>
<dbReference type="PANTHER" id="PTHR43823:SF3">
    <property type="entry name" value="MULTIDRUG EXPORT PROTEIN MEPA"/>
    <property type="match status" value="1"/>
</dbReference>
<dbReference type="InterPro" id="IPR002528">
    <property type="entry name" value="MATE_fam"/>
</dbReference>
<protein>
    <submittedName>
        <fullName evidence="8">MATE family efflux transporter</fullName>
    </submittedName>
</protein>
<accession>A0ABN6Z0Q0</accession>